<dbReference type="GO" id="GO:0000103">
    <property type="term" value="P:sulfate assimilation"/>
    <property type="evidence" value="ECO:0007669"/>
    <property type="project" value="UniProtKB-UniRule"/>
</dbReference>
<keyword evidence="8 9" id="KW-0067">ATP-binding</keyword>
<dbReference type="NCBIfam" id="TIGR00455">
    <property type="entry name" value="apsK"/>
    <property type="match status" value="1"/>
</dbReference>
<dbReference type="InterPro" id="IPR002891">
    <property type="entry name" value="APS"/>
</dbReference>
<comment type="similarity">
    <text evidence="4 9 10">Belongs to the APS kinase family.</text>
</comment>
<evidence type="ECO:0000256" key="5">
    <source>
        <dbReference type="ARBA" id="ARBA00022679"/>
    </source>
</evidence>
<protein>
    <recommendedName>
        <fullName evidence="9 10">Adenylyl-sulfate kinase</fullName>
        <ecNumber evidence="9 10">2.7.1.25</ecNumber>
    </recommendedName>
    <alternativeName>
        <fullName evidence="9">APS kinase</fullName>
    </alternativeName>
    <alternativeName>
        <fullName evidence="9">ATP adenosine-5'-phosphosulfate 3'-phosphotransferase</fullName>
    </alternativeName>
    <alternativeName>
        <fullName evidence="9">Adenosine-5'-phosphosulfate kinase</fullName>
    </alternativeName>
</protein>
<dbReference type="EC" id="2.7.1.25" evidence="9 10"/>
<comment type="pathway">
    <text evidence="3 9 10">Sulfur metabolism; hydrogen sulfide biosynthesis; sulfite from sulfate: step 2/3.</text>
</comment>
<name>A0A3D8PLN7_9BACI</name>
<feature type="active site" description="Phosphoserine intermediate" evidence="9">
    <location>
        <position position="112"/>
    </location>
</feature>
<dbReference type="UniPathway" id="UPA00140">
    <property type="reaction ID" value="UER00205"/>
</dbReference>
<evidence type="ECO:0000256" key="1">
    <source>
        <dbReference type="ARBA" id="ARBA00001823"/>
    </source>
</evidence>
<evidence type="ECO:0000256" key="3">
    <source>
        <dbReference type="ARBA" id="ARBA00004806"/>
    </source>
</evidence>
<keyword evidence="5 9" id="KW-0808">Transferase</keyword>
<reference evidence="13" key="1">
    <citation type="submission" date="2017-11" db="EMBL/GenBank/DDBJ databases">
        <authorList>
            <person name="Zhu W."/>
        </authorList>
    </citation>
    <scope>NUCLEOTIDE SEQUENCE [LARGE SCALE GENOMIC DNA]</scope>
    <source>
        <strain evidence="13">CAU 1183</strain>
    </source>
</reference>
<dbReference type="NCBIfam" id="NF003013">
    <property type="entry name" value="PRK03846.1"/>
    <property type="match status" value="1"/>
</dbReference>
<evidence type="ECO:0000259" key="11">
    <source>
        <dbReference type="Pfam" id="PF01583"/>
    </source>
</evidence>
<evidence type="ECO:0000313" key="13">
    <source>
        <dbReference type="Proteomes" id="UP000257143"/>
    </source>
</evidence>
<dbReference type="HAMAP" id="MF_00065">
    <property type="entry name" value="Adenylyl_sulf_kinase"/>
    <property type="match status" value="1"/>
</dbReference>
<sequence>MTEYKKKSENIIWHEGKVNKDDRRNLNKHTSAVLWFTGLSGSGKSTLAVEVERELSKRNIHTYILDGDNIRHGLNADLGFTPEDRLENIRRIGEVTKLFVDAGIITLAAFISPYQKERHQVRGLLDKHEFIEVYVKCSLEEVENRDPKGLYRMARCGKIKNFTGIDAPYESPKNPELIVETDQLSIQDSVKQVIGFLEQNGYITL</sequence>
<dbReference type="PANTHER" id="PTHR11055">
    <property type="entry name" value="BIFUNCTIONAL 3'-PHOSPHOADENOSINE 5'-PHOSPHOSULFATE SYNTHASE"/>
    <property type="match status" value="1"/>
</dbReference>
<evidence type="ECO:0000256" key="9">
    <source>
        <dbReference type="HAMAP-Rule" id="MF_00065"/>
    </source>
</evidence>
<dbReference type="EMBL" id="PIOC01000027">
    <property type="protein sequence ID" value="RDW16407.1"/>
    <property type="molecule type" value="Genomic_DNA"/>
</dbReference>
<dbReference type="OrthoDB" id="9804504at2"/>
<dbReference type="CDD" id="cd02027">
    <property type="entry name" value="APSK"/>
    <property type="match status" value="1"/>
</dbReference>
<dbReference type="PANTHER" id="PTHR11055:SF1">
    <property type="entry name" value="PAPS SYNTHETASE, ISOFORM D"/>
    <property type="match status" value="1"/>
</dbReference>
<feature type="binding site" evidence="9">
    <location>
        <begin position="38"/>
        <end position="45"/>
    </location>
    <ligand>
        <name>ATP</name>
        <dbReference type="ChEBI" id="CHEBI:30616"/>
    </ligand>
</feature>
<keyword evidence="6 9" id="KW-0547">Nucleotide-binding</keyword>
<evidence type="ECO:0000313" key="12">
    <source>
        <dbReference type="EMBL" id="RDW16407.1"/>
    </source>
</evidence>
<dbReference type="SUPFAM" id="SSF52540">
    <property type="entry name" value="P-loop containing nucleoside triphosphate hydrolases"/>
    <property type="match status" value="1"/>
</dbReference>
<comment type="caution">
    <text evidence="12">The sequence shown here is derived from an EMBL/GenBank/DDBJ whole genome shotgun (WGS) entry which is preliminary data.</text>
</comment>
<organism evidence="12 13">
    <name type="scientific">Oceanobacillus arenosus</name>
    <dbReference type="NCBI Taxonomy" id="1229153"/>
    <lineage>
        <taxon>Bacteria</taxon>
        <taxon>Bacillati</taxon>
        <taxon>Bacillota</taxon>
        <taxon>Bacilli</taxon>
        <taxon>Bacillales</taxon>
        <taxon>Bacillaceae</taxon>
        <taxon>Oceanobacillus</taxon>
    </lineage>
</organism>
<dbReference type="Gene3D" id="3.40.50.300">
    <property type="entry name" value="P-loop containing nucleotide triphosphate hydrolases"/>
    <property type="match status" value="1"/>
</dbReference>
<comment type="catalytic activity">
    <reaction evidence="1 9 10">
        <text>adenosine 5'-phosphosulfate + ATP = 3'-phosphoadenylyl sulfate + ADP + H(+)</text>
        <dbReference type="Rhea" id="RHEA:24152"/>
        <dbReference type="ChEBI" id="CHEBI:15378"/>
        <dbReference type="ChEBI" id="CHEBI:30616"/>
        <dbReference type="ChEBI" id="CHEBI:58243"/>
        <dbReference type="ChEBI" id="CHEBI:58339"/>
        <dbReference type="ChEBI" id="CHEBI:456216"/>
        <dbReference type="EC" id="2.7.1.25"/>
    </reaction>
</comment>
<keyword evidence="9" id="KW-0597">Phosphoprotein</keyword>
<dbReference type="InterPro" id="IPR027417">
    <property type="entry name" value="P-loop_NTPase"/>
</dbReference>
<accession>A0A3D8PLN7</accession>
<dbReference type="InterPro" id="IPR059117">
    <property type="entry name" value="APS_kinase_dom"/>
</dbReference>
<evidence type="ECO:0000256" key="7">
    <source>
        <dbReference type="ARBA" id="ARBA00022777"/>
    </source>
</evidence>
<evidence type="ECO:0000256" key="8">
    <source>
        <dbReference type="ARBA" id="ARBA00022840"/>
    </source>
</evidence>
<evidence type="ECO:0000256" key="10">
    <source>
        <dbReference type="RuleBase" id="RU004347"/>
    </source>
</evidence>
<keyword evidence="7 9" id="KW-0418">Kinase</keyword>
<dbReference type="GO" id="GO:0005524">
    <property type="term" value="F:ATP binding"/>
    <property type="evidence" value="ECO:0007669"/>
    <property type="project" value="UniProtKB-UniRule"/>
</dbReference>
<dbReference type="AlphaFoldDB" id="A0A3D8PLN7"/>
<dbReference type="Pfam" id="PF01583">
    <property type="entry name" value="APS_kinase"/>
    <property type="match status" value="1"/>
</dbReference>
<dbReference type="RefSeq" id="WP_115774594.1">
    <property type="nucleotide sequence ID" value="NZ_PIOC01000027.1"/>
</dbReference>
<gene>
    <name evidence="9 12" type="primary">cysC</name>
    <name evidence="12" type="ORF">CWR48_17350</name>
</gene>
<dbReference type="FunFam" id="3.40.50.300:FF:000212">
    <property type="entry name" value="Adenylyl-sulfate kinase"/>
    <property type="match status" value="1"/>
</dbReference>
<feature type="domain" description="APS kinase" evidence="11">
    <location>
        <begin position="31"/>
        <end position="179"/>
    </location>
</feature>
<dbReference type="GO" id="GO:0004020">
    <property type="term" value="F:adenylylsulfate kinase activity"/>
    <property type="evidence" value="ECO:0007669"/>
    <property type="project" value="UniProtKB-UniRule"/>
</dbReference>
<dbReference type="GO" id="GO:0070814">
    <property type="term" value="P:hydrogen sulfide biosynthetic process"/>
    <property type="evidence" value="ECO:0007669"/>
    <property type="project" value="UniProtKB-UniRule"/>
</dbReference>
<evidence type="ECO:0000256" key="4">
    <source>
        <dbReference type="ARBA" id="ARBA00007008"/>
    </source>
</evidence>
<dbReference type="Proteomes" id="UP000257143">
    <property type="component" value="Unassembled WGS sequence"/>
</dbReference>
<evidence type="ECO:0000256" key="2">
    <source>
        <dbReference type="ARBA" id="ARBA00002632"/>
    </source>
</evidence>
<evidence type="ECO:0000256" key="6">
    <source>
        <dbReference type="ARBA" id="ARBA00022741"/>
    </source>
</evidence>
<comment type="function">
    <text evidence="2 9 10">Catalyzes the synthesis of activated sulfate.</text>
</comment>
<keyword evidence="13" id="KW-1185">Reference proteome</keyword>
<proteinExistence type="inferred from homology"/>